<keyword evidence="3" id="KW-1185">Reference proteome</keyword>
<dbReference type="Proteomes" id="UP000237271">
    <property type="component" value="Unassembled WGS sequence"/>
</dbReference>
<evidence type="ECO:0000313" key="2">
    <source>
        <dbReference type="EMBL" id="POM62514.1"/>
    </source>
</evidence>
<organism evidence="2 3">
    <name type="scientific">Phytophthora palmivora</name>
    <dbReference type="NCBI Taxonomy" id="4796"/>
    <lineage>
        <taxon>Eukaryota</taxon>
        <taxon>Sar</taxon>
        <taxon>Stramenopiles</taxon>
        <taxon>Oomycota</taxon>
        <taxon>Peronosporomycetes</taxon>
        <taxon>Peronosporales</taxon>
        <taxon>Peronosporaceae</taxon>
        <taxon>Phytophthora</taxon>
    </lineage>
</organism>
<sequence length="105" mass="11835">MCLSPIEIHAEAYTKTQNGSTSTAEATTLLRNSEDNSKPSSHSYGSPTHTTAAEEIFNKRLSSRSQPYRESNTPPLTPQQTNWSPDWLRKQPPQSATPRFWSKEK</sequence>
<dbReference type="EMBL" id="NCKW01015553">
    <property type="protein sequence ID" value="POM62514.1"/>
    <property type="molecule type" value="Genomic_DNA"/>
</dbReference>
<comment type="caution">
    <text evidence="2">The sequence shown here is derived from an EMBL/GenBank/DDBJ whole genome shotgun (WGS) entry which is preliminary data.</text>
</comment>
<dbReference type="AlphaFoldDB" id="A0A2P4XAC9"/>
<accession>A0A2P4XAC9</accession>
<name>A0A2P4XAC9_9STRA</name>
<evidence type="ECO:0000256" key="1">
    <source>
        <dbReference type="SAM" id="MobiDB-lite"/>
    </source>
</evidence>
<proteinExistence type="predicted"/>
<protein>
    <submittedName>
        <fullName evidence="2">Uncharacterized protein</fullName>
    </submittedName>
</protein>
<gene>
    <name evidence="2" type="ORF">PHPALM_28331</name>
</gene>
<feature type="compositionally biased region" description="Polar residues" evidence="1">
    <location>
        <begin position="63"/>
        <end position="84"/>
    </location>
</feature>
<feature type="compositionally biased region" description="Polar residues" evidence="1">
    <location>
        <begin position="38"/>
        <end position="51"/>
    </location>
</feature>
<reference evidence="2 3" key="1">
    <citation type="journal article" date="2017" name="Genome Biol. Evol.">
        <title>Phytophthora megakarya and P. palmivora, closely related causal agents of cacao black pod rot, underwent increases in genome sizes and gene numbers by different mechanisms.</title>
        <authorList>
            <person name="Ali S.S."/>
            <person name="Shao J."/>
            <person name="Lary D.J."/>
            <person name="Kronmiller B."/>
            <person name="Shen D."/>
            <person name="Strem M.D."/>
            <person name="Amoako-Attah I."/>
            <person name="Akrofi A.Y."/>
            <person name="Begoude B.A."/>
            <person name="Ten Hoopen G.M."/>
            <person name="Coulibaly K."/>
            <person name="Kebe B.I."/>
            <person name="Melnick R.L."/>
            <person name="Guiltinan M.J."/>
            <person name="Tyler B.M."/>
            <person name="Meinhardt L.W."/>
            <person name="Bailey B.A."/>
        </authorList>
    </citation>
    <scope>NUCLEOTIDE SEQUENCE [LARGE SCALE GENOMIC DNA]</scope>
    <source>
        <strain evidence="3">sbr112.9</strain>
    </source>
</reference>
<feature type="compositionally biased region" description="Polar residues" evidence="1">
    <location>
        <begin position="14"/>
        <end position="31"/>
    </location>
</feature>
<dbReference type="OrthoDB" id="145847at2759"/>
<evidence type="ECO:0000313" key="3">
    <source>
        <dbReference type="Proteomes" id="UP000237271"/>
    </source>
</evidence>
<feature type="region of interest" description="Disordered" evidence="1">
    <location>
        <begin position="14"/>
        <end position="105"/>
    </location>
</feature>